<accession>A0A316TPM8</accession>
<dbReference type="EMBL" id="QGGB01000009">
    <property type="protein sequence ID" value="PWN05621.1"/>
    <property type="molecule type" value="Genomic_DNA"/>
</dbReference>
<keyword evidence="1" id="KW-1133">Transmembrane helix</keyword>
<organism evidence="2 3">
    <name type="scientific">Rhodohalobacter mucosus</name>
    <dbReference type="NCBI Taxonomy" id="2079485"/>
    <lineage>
        <taxon>Bacteria</taxon>
        <taxon>Pseudomonadati</taxon>
        <taxon>Balneolota</taxon>
        <taxon>Balneolia</taxon>
        <taxon>Balneolales</taxon>
        <taxon>Balneolaceae</taxon>
        <taxon>Rhodohalobacter</taxon>
    </lineage>
</organism>
<dbReference type="Pfam" id="PF13584">
    <property type="entry name" value="BatD"/>
    <property type="match status" value="2"/>
</dbReference>
<dbReference type="PANTHER" id="PTHR40940">
    <property type="entry name" value="PROTEIN BATD-RELATED"/>
    <property type="match status" value="1"/>
</dbReference>
<keyword evidence="1" id="KW-0472">Membrane</keyword>
<sequence>MPLKSSNAICLRIRKRNQVKAIPEMRKTGRSISSFGYRQIPLLILALFYAAGTLFAQDNDFTLEATISENKIFIGEQFTVSVQIGGSSMRGVSLPRIPEMDGVGLLSATPSRSTSVTIVNGRTTTSTTYTFSFVARSEGSYTVPPISIDIDGETYQTDPIPFDILERGDLTEEGGRQLPDIFLEVEPDVTNPVPGQQMVASLVLYFKQGVEITSFQPSSGWRTDGFWKEELENIRQPQAESVILNGVRYRKATLLRYALFPSRSGELTLSAFPLNVGIRTQPSRNDPFGSFFGSGGNQRRISIESEPVTITVDPLASPASGLSINAVGDLTVERRINRSTVETGETLELITTIEGTGNIPLIRRPEYSLPDGFDLYTPQETTDIQRRGLSIRGTKTYTELLVPRAPGRFELPEERIAVYDPNRDLYRYTTLPSLSFEVQPASGSPIASSGQRMPDLRPVQGLAVWQRQSSGVFYLTPVFWILLLIPAAAILIGLRQKKYYHRLQSDRSFARSQSAYDTALDRIDSAKNAVQKNEVKECYNLQRHALAGFISDKLALPEAGLSDKELIENVRETTDDRQLARSLHTMLEKCATISYAPISDSDDQLADIEKTEQLLLELKKKL</sequence>
<keyword evidence="3" id="KW-1185">Reference proteome</keyword>
<keyword evidence="1" id="KW-0812">Transmembrane</keyword>
<gene>
    <name evidence="2" type="ORF">DDZ15_13565</name>
</gene>
<name>A0A316TPM8_9BACT</name>
<reference evidence="2 3" key="1">
    <citation type="submission" date="2018-05" db="EMBL/GenBank/DDBJ databases">
        <title>Rhodohalobacter halophilus gen. nov., sp. nov., a moderately halophilic member of the family Balneolaceae.</title>
        <authorList>
            <person name="Liu Z.-W."/>
        </authorList>
    </citation>
    <scope>NUCLEOTIDE SEQUENCE [LARGE SCALE GENOMIC DNA]</scope>
    <source>
        <strain evidence="2 3">8A47</strain>
    </source>
</reference>
<dbReference type="AlphaFoldDB" id="A0A316TPM8"/>
<dbReference type="PANTHER" id="PTHR40940:SF2">
    <property type="entry name" value="BATD"/>
    <property type="match status" value="1"/>
</dbReference>
<dbReference type="InterPro" id="IPR025738">
    <property type="entry name" value="BatD"/>
</dbReference>
<feature type="transmembrane region" description="Helical" evidence="1">
    <location>
        <begin position="472"/>
        <end position="494"/>
    </location>
</feature>
<dbReference type="Proteomes" id="UP000245533">
    <property type="component" value="Unassembled WGS sequence"/>
</dbReference>
<evidence type="ECO:0000256" key="1">
    <source>
        <dbReference type="SAM" id="Phobius"/>
    </source>
</evidence>
<evidence type="ECO:0000313" key="2">
    <source>
        <dbReference type="EMBL" id="PWN05621.1"/>
    </source>
</evidence>
<protein>
    <submittedName>
        <fullName evidence="2">Protein BatD</fullName>
    </submittedName>
</protein>
<evidence type="ECO:0000313" key="3">
    <source>
        <dbReference type="Proteomes" id="UP000245533"/>
    </source>
</evidence>
<proteinExistence type="predicted"/>
<comment type="caution">
    <text evidence="2">The sequence shown here is derived from an EMBL/GenBank/DDBJ whole genome shotgun (WGS) entry which is preliminary data.</text>
</comment>